<dbReference type="PANTHER" id="PTHR19446">
    <property type="entry name" value="REVERSE TRANSCRIPTASES"/>
    <property type="match status" value="1"/>
</dbReference>
<evidence type="ECO:0000313" key="3">
    <source>
        <dbReference type="Proteomes" id="UP000235965"/>
    </source>
</evidence>
<dbReference type="InterPro" id="IPR043502">
    <property type="entry name" value="DNA/RNA_pol_sf"/>
</dbReference>
<dbReference type="SUPFAM" id="SSF56672">
    <property type="entry name" value="DNA/RNA polymerases"/>
    <property type="match status" value="1"/>
</dbReference>
<reference evidence="2 3" key="1">
    <citation type="submission" date="2017-12" db="EMBL/GenBank/DDBJ databases">
        <title>Hemimetabolous genomes reveal molecular basis of termite eusociality.</title>
        <authorList>
            <person name="Harrison M.C."/>
            <person name="Jongepier E."/>
            <person name="Robertson H.M."/>
            <person name="Arning N."/>
            <person name="Bitard-Feildel T."/>
            <person name="Chao H."/>
            <person name="Childers C.P."/>
            <person name="Dinh H."/>
            <person name="Doddapaneni H."/>
            <person name="Dugan S."/>
            <person name="Gowin J."/>
            <person name="Greiner C."/>
            <person name="Han Y."/>
            <person name="Hu H."/>
            <person name="Hughes D.S.T."/>
            <person name="Huylmans A.-K."/>
            <person name="Kemena C."/>
            <person name="Kremer L.P.M."/>
            <person name="Lee S.L."/>
            <person name="Lopez-Ezquerra A."/>
            <person name="Mallet L."/>
            <person name="Monroy-Kuhn J.M."/>
            <person name="Moser A."/>
            <person name="Murali S.C."/>
            <person name="Muzny D.M."/>
            <person name="Otani S."/>
            <person name="Piulachs M.-D."/>
            <person name="Poelchau M."/>
            <person name="Qu J."/>
            <person name="Schaub F."/>
            <person name="Wada-Katsumata A."/>
            <person name="Worley K.C."/>
            <person name="Xie Q."/>
            <person name="Ylla G."/>
            <person name="Poulsen M."/>
            <person name="Gibbs R.A."/>
            <person name="Schal C."/>
            <person name="Richards S."/>
            <person name="Belles X."/>
            <person name="Korb J."/>
            <person name="Bornberg-Bauer E."/>
        </authorList>
    </citation>
    <scope>NUCLEOTIDE SEQUENCE [LARGE SCALE GENOMIC DNA]</scope>
    <source>
        <tissue evidence="2">Whole body</tissue>
    </source>
</reference>
<evidence type="ECO:0000313" key="2">
    <source>
        <dbReference type="EMBL" id="PNF25869.1"/>
    </source>
</evidence>
<dbReference type="EMBL" id="NEVH01016301">
    <property type="protein sequence ID" value="PNF25869.1"/>
    <property type="molecule type" value="Genomic_DNA"/>
</dbReference>
<name>A0A2J7QBC7_9NEOP</name>
<comment type="caution">
    <text evidence="2">The sequence shown here is derived from an EMBL/GenBank/DDBJ whole genome shotgun (WGS) entry which is preliminary data.</text>
</comment>
<sequence length="337" mass="38863">MAIVLSLSKNRDTMYVRCFLWRQNNPEVNYSPNRIFGGGVDQRQVLKIWENYITELYDRPNQPETLEVEPEVDTDEKGPYILQSEVEKAIKDMRNGKATEDDDVPGDVLKLLGEGGLKTLTKLINTIYETGEWPKDFTEVTMIALKKKTKATKCSDHHTISLIAHTAKILKRRIERKIEDILGEDQFGFRRGKGTRDAIGMMRIIAERTLEIDEELCACFTDWQKAFHRVNWTKLMQILKEIGIDWCERRLISKLYMDQKVRVRLDRGETRSVKIGRGVRQGCCLSTILFNLYSECLTKEALDGLGDFKLGGQIIQTMKYADDLVLMAKEETVLQDD</sequence>
<protein>
    <recommendedName>
        <fullName evidence="1">Reverse transcriptase domain-containing protein</fullName>
    </recommendedName>
</protein>
<dbReference type="InParanoid" id="A0A2J7QBC7"/>
<dbReference type="Proteomes" id="UP000235965">
    <property type="component" value="Unassembled WGS sequence"/>
</dbReference>
<organism evidence="2 3">
    <name type="scientific">Cryptotermes secundus</name>
    <dbReference type="NCBI Taxonomy" id="105785"/>
    <lineage>
        <taxon>Eukaryota</taxon>
        <taxon>Metazoa</taxon>
        <taxon>Ecdysozoa</taxon>
        <taxon>Arthropoda</taxon>
        <taxon>Hexapoda</taxon>
        <taxon>Insecta</taxon>
        <taxon>Pterygota</taxon>
        <taxon>Neoptera</taxon>
        <taxon>Polyneoptera</taxon>
        <taxon>Dictyoptera</taxon>
        <taxon>Blattodea</taxon>
        <taxon>Blattoidea</taxon>
        <taxon>Termitoidae</taxon>
        <taxon>Kalotermitidae</taxon>
        <taxon>Cryptotermitinae</taxon>
        <taxon>Cryptotermes</taxon>
    </lineage>
</organism>
<evidence type="ECO:0000259" key="1">
    <source>
        <dbReference type="PROSITE" id="PS50878"/>
    </source>
</evidence>
<accession>A0A2J7QBC7</accession>
<feature type="domain" description="Reverse transcriptase" evidence="1">
    <location>
        <begin position="126"/>
        <end position="337"/>
    </location>
</feature>
<proteinExistence type="predicted"/>
<dbReference type="GO" id="GO:0071897">
    <property type="term" value="P:DNA biosynthetic process"/>
    <property type="evidence" value="ECO:0007669"/>
    <property type="project" value="UniProtKB-ARBA"/>
</dbReference>
<gene>
    <name evidence="2" type="ORF">B7P43_G11127</name>
</gene>
<dbReference type="PROSITE" id="PS50878">
    <property type="entry name" value="RT_POL"/>
    <property type="match status" value="1"/>
</dbReference>
<dbReference type="InterPro" id="IPR000477">
    <property type="entry name" value="RT_dom"/>
</dbReference>
<dbReference type="Pfam" id="PF00078">
    <property type="entry name" value="RVT_1"/>
    <property type="match status" value="1"/>
</dbReference>
<dbReference type="STRING" id="105785.A0A2J7QBC7"/>
<dbReference type="AlphaFoldDB" id="A0A2J7QBC7"/>
<keyword evidence="3" id="KW-1185">Reference proteome</keyword>